<keyword evidence="6 7" id="KW-0472">Membrane</keyword>
<keyword evidence="5 7" id="KW-1133">Transmembrane helix</keyword>
<evidence type="ECO:0000256" key="1">
    <source>
        <dbReference type="ARBA" id="ARBA00004651"/>
    </source>
</evidence>
<proteinExistence type="predicted"/>
<dbReference type="Pfam" id="PF07690">
    <property type="entry name" value="MFS_1"/>
    <property type="match status" value="1"/>
</dbReference>
<dbReference type="CDD" id="cd17321">
    <property type="entry name" value="MFS_MMR_MDR_like"/>
    <property type="match status" value="1"/>
</dbReference>
<comment type="subcellular location">
    <subcellularLocation>
        <location evidence="1">Cell membrane</location>
        <topology evidence="1">Multi-pass membrane protein</topology>
    </subcellularLocation>
</comment>
<dbReference type="InterPro" id="IPR020846">
    <property type="entry name" value="MFS_dom"/>
</dbReference>
<feature type="transmembrane region" description="Helical" evidence="7">
    <location>
        <begin position="181"/>
        <end position="198"/>
    </location>
</feature>
<evidence type="ECO:0000256" key="6">
    <source>
        <dbReference type="ARBA" id="ARBA00023136"/>
    </source>
</evidence>
<feature type="transmembrane region" description="Helical" evidence="7">
    <location>
        <begin position="317"/>
        <end position="337"/>
    </location>
</feature>
<dbReference type="EMBL" id="CP099489">
    <property type="protein sequence ID" value="USQ82170.1"/>
    <property type="molecule type" value="Genomic_DNA"/>
</dbReference>
<feature type="domain" description="Major facilitator superfamily (MFS) profile" evidence="8">
    <location>
        <begin position="1"/>
        <end position="468"/>
    </location>
</feature>
<feature type="transmembrane region" description="Helical" evidence="7">
    <location>
        <begin position="343"/>
        <end position="364"/>
    </location>
</feature>
<dbReference type="InterPro" id="IPR036259">
    <property type="entry name" value="MFS_trans_sf"/>
</dbReference>
<dbReference type="PANTHER" id="PTHR42718:SF42">
    <property type="entry name" value="EXPORT PROTEIN"/>
    <property type="match status" value="1"/>
</dbReference>
<evidence type="ECO:0000256" key="7">
    <source>
        <dbReference type="SAM" id="Phobius"/>
    </source>
</evidence>
<dbReference type="InterPro" id="IPR011701">
    <property type="entry name" value="MFS"/>
</dbReference>
<evidence type="ECO:0000256" key="4">
    <source>
        <dbReference type="ARBA" id="ARBA00022692"/>
    </source>
</evidence>
<feature type="transmembrane region" description="Helical" evidence="7">
    <location>
        <begin position="26"/>
        <end position="44"/>
    </location>
</feature>
<feature type="transmembrane region" description="Helical" evidence="7">
    <location>
        <begin position="390"/>
        <end position="409"/>
    </location>
</feature>
<keyword evidence="3" id="KW-1003">Cell membrane</keyword>
<keyword evidence="2" id="KW-0813">Transport</keyword>
<evidence type="ECO:0000313" key="10">
    <source>
        <dbReference type="Proteomes" id="UP001056455"/>
    </source>
</evidence>
<evidence type="ECO:0000256" key="5">
    <source>
        <dbReference type="ARBA" id="ARBA00022989"/>
    </source>
</evidence>
<evidence type="ECO:0000256" key="2">
    <source>
        <dbReference type="ARBA" id="ARBA00022448"/>
    </source>
</evidence>
<feature type="transmembrane region" description="Helical" evidence="7">
    <location>
        <begin position="149"/>
        <end position="169"/>
    </location>
</feature>
<protein>
    <submittedName>
        <fullName evidence="9">DHA2 family efflux MFS transporter permease subunit</fullName>
    </submittedName>
</protein>
<dbReference type="SUPFAM" id="SSF103473">
    <property type="entry name" value="MFS general substrate transporter"/>
    <property type="match status" value="1"/>
</dbReference>
<gene>
    <name evidence="9" type="ORF">NF556_10865</name>
</gene>
<keyword evidence="10" id="KW-1185">Reference proteome</keyword>
<accession>A0ABY4Z0H5</accession>
<keyword evidence="4 7" id="KW-0812">Transmembrane</keyword>
<feature type="transmembrane region" description="Helical" evidence="7">
    <location>
        <begin position="56"/>
        <end position="74"/>
    </location>
</feature>
<dbReference type="PROSITE" id="PS50850">
    <property type="entry name" value="MFS"/>
    <property type="match status" value="1"/>
</dbReference>
<dbReference type="Gene3D" id="1.20.1250.20">
    <property type="entry name" value="MFS general substrate transporter like domains"/>
    <property type="match status" value="1"/>
</dbReference>
<feature type="transmembrane region" description="Helical" evidence="7">
    <location>
        <begin position="288"/>
        <end position="305"/>
    </location>
</feature>
<dbReference type="NCBIfam" id="TIGR00711">
    <property type="entry name" value="efflux_EmrB"/>
    <property type="match status" value="1"/>
</dbReference>
<organism evidence="9 10">
    <name type="scientific">Ornithinimicrobium faecis</name>
    <dbReference type="NCBI Taxonomy" id="2934158"/>
    <lineage>
        <taxon>Bacteria</taxon>
        <taxon>Bacillati</taxon>
        <taxon>Actinomycetota</taxon>
        <taxon>Actinomycetes</taxon>
        <taxon>Micrococcales</taxon>
        <taxon>Ornithinimicrobiaceae</taxon>
        <taxon>Ornithinimicrobium</taxon>
    </lineage>
</organism>
<dbReference type="PRINTS" id="PR01036">
    <property type="entry name" value="TCRTETB"/>
</dbReference>
<dbReference type="InterPro" id="IPR004638">
    <property type="entry name" value="EmrB-like"/>
</dbReference>
<evidence type="ECO:0000259" key="8">
    <source>
        <dbReference type="PROSITE" id="PS50850"/>
    </source>
</evidence>
<feature type="transmembrane region" description="Helical" evidence="7">
    <location>
        <begin position="253"/>
        <end position="276"/>
    </location>
</feature>
<feature type="transmembrane region" description="Helical" evidence="7">
    <location>
        <begin position="210"/>
        <end position="232"/>
    </location>
</feature>
<feature type="transmembrane region" description="Helical" evidence="7">
    <location>
        <begin position="120"/>
        <end position="137"/>
    </location>
</feature>
<dbReference type="Proteomes" id="UP001056455">
    <property type="component" value="Chromosome"/>
</dbReference>
<feature type="transmembrane region" description="Helical" evidence="7">
    <location>
        <begin position="80"/>
        <end position="99"/>
    </location>
</feature>
<dbReference type="PANTHER" id="PTHR42718">
    <property type="entry name" value="MAJOR FACILITATOR SUPERFAMILY MULTIDRUG TRANSPORTER MFSC"/>
    <property type="match status" value="1"/>
</dbReference>
<feature type="transmembrane region" description="Helical" evidence="7">
    <location>
        <begin position="446"/>
        <end position="463"/>
    </location>
</feature>
<name>A0ABY4Z0H5_9MICO</name>
<evidence type="ECO:0000313" key="9">
    <source>
        <dbReference type="EMBL" id="USQ82170.1"/>
    </source>
</evidence>
<dbReference type="Gene3D" id="1.20.1720.10">
    <property type="entry name" value="Multidrug resistance protein D"/>
    <property type="match status" value="1"/>
</dbReference>
<evidence type="ECO:0000256" key="3">
    <source>
        <dbReference type="ARBA" id="ARBA00022475"/>
    </source>
</evidence>
<reference evidence="9" key="1">
    <citation type="submission" date="2022-06" db="EMBL/GenBank/DDBJ databases">
        <title>Ornithinimicrobium HY1793.</title>
        <authorList>
            <person name="Huang Y."/>
        </authorList>
    </citation>
    <scope>NUCLEOTIDE SEQUENCE</scope>
    <source>
        <strain evidence="9">HY1793</strain>
    </source>
</reference>
<sequence length="472" mass="49355">MILVDSTIVSVATPTLMEAFDTDVNGVLWVSSAYLLAYAVPLLVTGRLGDRFGPRPVYLTGLAVFTVASLWCGLSGELGLGLSGLIAARVVQGLGASLMTPQTMTVITRTFPAERRGTAMALWGATAGVATLAGPLLGGLLLDSLGWEWIFFVNLPVGVIGWVLAFRLVPRLATHSHRFDLLGVVLSGVGLFCLVFGLQEGQVYDWGTIWSWISVPLLIGVGIALLGLFIGWQARNRREPLVPLRLFGDRNFSLANVAITTMGFTITAMIFPFYIWAQSVRGLSPTQAALVMAPSSVLSFLLARYAGQLTDRVHPRILVGSGTVLLAAGLGLLTLAMTPTAPLWQALAAAAVLGVANPLIWGPLSTTATRNLPMADAGAGAGVYNTTRQLGAVLGSAAIAVLMQARITAHLGSGGPAGSPGGAGASGADLPPMVADGLSRALAESLYLPMGVILLGALAALFFERPRHLLRR</sequence>